<evidence type="ECO:0000256" key="8">
    <source>
        <dbReference type="PROSITE-ProRule" id="PRU00277"/>
    </source>
</evidence>
<keyword evidence="5 8" id="KW-0697">Rotamase</keyword>
<evidence type="ECO:0000256" key="7">
    <source>
        <dbReference type="ARBA" id="ARBA00023235"/>
    </source>
</evidence>
<proteinExistence type="inferred from homology"/>
<dbReference type="Pfam" id="PF00254">
    <property type="entry name" value="FKBP_C"/>
    <property type="match status" value="1"/>
</dbReference>
<sequence length="290" mass="32338">MKKLLIIFLAAIILFSGCVDQKTVKSGDTVSIDYILKLQDGKVFDTSIESVAKENNIYNSNRSYKPYPFTVGKNDTIKGIDEGVIGMKAGDTKTLEIPPEKGYGDIDPSLIHAIPIIQDIPAIRNYSKIIEIPANQFNRTFGQEPKIGDTVVYPQTNINFTVQNIASNVSLLLNQTVGYKIWFLGAPWNETIVKIDDKNVTTKPDVKKNEIIQLQGAAWNSTVVDVNNENITLRHNAIPDTTVQNMFEVVRVHFNETSVILDRNPELAGKTLIFNVTLRSIDTGARNRSE</sequence>
<evidence type="ECO:0000259" key="10">
    <source>
        <dbReference type="PROSITE" id="PS50059"/>
    </source>
</evidence>
<evidence type="ECO:0000313" key="12">
    <source>
        <dbReference type="Proteomes" id="UP000218615"/>
    </source>
</evidence>
<evidence type="ECO:0000256" key="5">
    <source>
        <dbReference type="ARBA" id="ARBA00023110"/>
    </source>
</evidence>
<dbReference type="InterPro" id="IPR001179">
    <property type="entry name" value="PPIase_FKBP_dom"/>
</dbReference>
<evidence type="ECO:0000313" key="11">
    <source>
        <dbReference type="EMBL" id="SNQ60063.1"/>
    </source>
</evidence>
<reference evidence="12" key="1">
    <citation type="submission" date="2017-06" db="EMBL/GenBank/DDBJ databases">
        <authorList>
            <person name="Cremers G."/>
        </authorList>
    </citation>
    <scope>NUCLEOTIDE SEQUENCE [LARGE SCALE GENOMIC DNA]</scope>
</reference>
<keyword evidence="6" id="KW-0143">Chaperone</keyword>
<keyword evidence="7 8" id="KW-0413">Isomerase</keyword>
<comment type="similarity">
    <text evidence="3 9">Belongs to the FKBP-type PPIase family.</text>
</comment>
<comment type="catalytic activity">
    <reaction evidence="1 8 9">
        <text>[protein]-peptidylproline (omega=180) = [protein]-peptidylproline (omega=0)</text>
        <dbReference type="Rhea" id="RHEA:16237"/>
        <dbReference type="Rhea" id="RHEA-COMP:10747"/>
        <dbReference type="Rhea" id="RHEA-COMP:10748"/>
        <dbReference type="ChEBI" id="CHEBI:83833"/>
        <dbReference type="ChEBI" id="CHEBI:83834"/>
        <dbReference type="EC" id="5.2.1.8"/>
    </reaction>
</comment>
<evidence type="ECO:0000256" key="6">
    <source>
        <dbReference type="ARBA" id="ARBA00023186"/>
    </source>
</evidence>
<dbReference type="EC" id="5.2.1.8" evidence="9"/>
<dbReference type="PANTHER" id="PTHR47861">
    <property type="entry name" value="FKBP-TYPE PEPTIDYL-PROLYL CIS-TRANS ISOMERASE SLYD"/>
    <property type="match status" value="1"/>
</dbReference>
<name>A0A284VLH0_9EURY</name>
<dbReference type="PANTHER" id="PTHR47861:SF3">
    <property type="entry name" value="FKBP-TYPE PEPTIDYL-PROLYL CIS-TRANS ISOMERASE SLYD"/>
    <property type="match status" value="1"/>
</dbReference>
<evidence type="ECO:0000256" key="4">
    <source>
        <dbReference type="ARBA" id="ARBA00022490"/>
    </source>
</evidence>
<organism evidence="11 12">
    <name type="scientific">Candidatus Methanoperedens nitratireducens</name>
    <dbReference type="NCBI Taxonomy" id="1392998"/>
    <lineage>
        <taxon>Archaea</taxon>
        <taxon>Methanobacteriati</taxon>
        <taxon>Methanobacteriota</taxon>
        <taxon>Stenosarchaea group</taxon>
        <taxon>Methanomicrobia</taxon>
        <taxon>Methanosarcinales</taxon>
        <taxon>ANME-2 cluster</taxon>
        <taxon>Candidatus Methanoperedentaceae</taxon>
        <taxon>Candidatus Methanoperedens</taxon>
    </lineage>
</organism>
<dbReference type="GO" id="GO:0005737">
    <property type="term" value="C:cytoplasm"/>
    <property type="evidence" value="ECO:0007669"/>
    <property type="project" value="UniProtKB-SubCell"/>
</dbReference>
<dbReference type="RefSeq" id="WP_096204331.1">
    <property type="nucleotide sequence ID" value="NZ_FZMP01000065.1"/>
</dbReference>
<dbReference type="OrthoDB" id="8615at2157"/>
<dbReference type="GO" id="GO:0003755">
    <property type="term" value="F:peptidyl-prolyl cis-trans isomerase activity"/>
    <property type="evidence" value="ECO:0007669"/>
    <property type="project" value="UniProtKB-UniRule"/>
</dbReference>
<keyword evidence="4" id="KW-0963">Cytoplasm</keyword>
<evidence type="ECO:0000256" key="9">
    <source>
        <dbReference type="RuleBase" id="RU003915"/>
    </source>
</evidence>
<dbReference type="EMBL" id="FZMP01000065">
    <property type="protein sequence ID" value="SNQ60063.1"/>
    <property type="molecule type" value="Genomic_DNA"/>
</dbReference>
<dbReference type="SUPFAM" id="SSF54534">
    <property type="entry name" value="FKBP-like"/>
    <property type="match status" value="1"/>
</dbReference>
<dbReference type="InterPro" id="IPR046357">
    <property type="entry name" value="PPIase_dom_sf"/>
</dbReference>
<evidence type="ECO:0000256" key="1">
    <source>
        <dbReference type="ARBA" id="ARBA00000971"/>
    </source>
</evidence>
<feature type="domain" description="PPIase FKBP-type" evidence="10">
    <location>
        <begin position="27"/>
        <end position="115"/>
    </location>
</feature>
<dbReference type="PROSITE" id="PS50059">
    <property type="entry name" value="FKBP_PPIASE"/>
    <property type="match status" value="1"/>
</dbReference>
<evidence type="ECO:0000256" key="2">
    <source>
        <dbReference type="ARBA" id="ARBA00004496"/>
    </source>
</evidence>
<dbReference type="AlphaFoldDB" id="A0A284VLH0"/>
<protein>
    <recommendedName>
        <fullName evidence="9">Peptidyl-prolyl cis-trans isomerase</fullName>
        <ecNumber evidence="9">5.2.1.8</ecNumber>
    </recommendedName>
</protein>
<dbReference type="Proteomes" id="UP000218615">
    <property type="component" value="Unassembled WGS sequence"/>
</dbReference>
<evidence type="ECO:0000256" key="3">
    <source>
        <dbReference type="ARBA" id="ARBA00006577"/>
    </source>
</evidence>
<dbReference type="GO" id="GO:0042026">
    <property type="term" value="P:protein refolding"/>
    <property type="evidence" value="ECO:0007669"/>
    <property type="project" value="UniProtKB-ARBA"/>
</dbReference>
<keyword evidence="12" id="KW-1185">Reference proteome</keyword>
<dbReference type="PROSITE" id="PS51257">
    <property type="entry name" value="PROKAR_LIPOPROTEIN"/>
    <property type="match status" value="1"/>
</dbReference>
<dbReference type="Gene3D" id="3.10.50.40">
    <property type="match status" value="1"/>
</dbReference>
<accession>A0A284VLH0</accession>
<comment type="subcellular location">
    <subcellularLocation>
        <location evidence="2">Cytoplasm</location>
    </subcellularLocation>
</comment>
<gene>
    <name evidence="11" type="ORF">MNV_1570004</name>
</gene>